<accession>X0WKA5</accession>
<dbReference type="EMBL" id="BARS01033347">
    <property type="protein sequence ID" value="GAG24928.1"/>
    <property type="molecule type" value="Genomic_DNA"/>
</dbReference>
<gene>
    <name evidence="1" type="ORF">S01H1_51660</name>
</gene>
<name>X0WKA5_9ZZZZ</name>
<protein>
    <submittedName>
        <fullName evidence="1">Uncharacterized protein</fullName>
    </submittedName>
</protein>
<organism evidence="1">
    <name type="scientific">marine sediment metagenome</name>
    <dbReference type="NCBI Taxonomy" id="412755"/>
    <lineage>
        <taxon>unclassified sequences</taxon>
        <taxon>metagenomes</taxon>
        <taxon>ecological metagenomes</taxon>
    </lineage>
</organism>
<dbReference type="AlphaFoldDB" id="X0WKA5"/>
<reference evidence="1" key="1">
    <citation type="journal article" date="2014" name="Front. Microbiol.">
        <title>High frequency of phylogenetically diverse reductive dehalogenase-homologous genes in deep subseafloor sedimentary metagenomes.</title>
        <authorList>
            <person name="Kawai M."/>
            <person name="Futagami T."/>
            <person name="Toyoda A."/>
            <person name="Takaki Y."/>
            <person name="Nishi S."/>
            <person name="Hori S."/>
            <person name="Arai W."/>
            <person name="Tsubouchi T."/>
            <person name="Morono Y."/>
            <person name="Uchiyama I."/>
            <person name="Ito T."/>
            <person name="Fujiyama A."/>
            <person name="Inagaki F."/>
            <person name="Takami H."/>
        </authorList>
    </citation>
    <scope>NUCLEOTIDE SEQUENCE</scope>
    <source>
        <strain evidence="1">Expedition CK06-06</strain>
    </source>
</reference>
<comment type="caution">
    <text evidence="1">The sequence shown here is derived from an EMBL/GenBank/DDBJ whole genome shotgun (WGS) entry which is preliminary data.</text>
</comment>
<evidence type="ECO:0000313" key="1">
    <source>
        <dbReference type="EMBL" id="GAG24928.1"/>
    </source>
</evidence>
<sequence>MQQLEREFRRARTMVTPSTRWPLSLLMKLEGYLVRRTCMDTEQVLRELLGRLLLVAENRSWVDEVLQVVKERWAVQQDRVDPHHRPEYVQFINSSQKER</sequence>
<proteinExistence type="predicted"/>